<protein>
    <submittedName>
        <fullName evidence="2">Uncharacterized protein</fullName>
    </submittedName>
</protein>
<evidence type="ECO:0000256" key="1">
    <source>
        <dbReference type="SAM" id="MobiDB-lite"/>
    </source>
</evidence>
<evidence type="ECO:0000313" key="2">
    <source>
        <dbReference type="EMBL" id="KKN05785.1"/>
    </source>
</evidence>
<comment type="caution">
    <text evidence="2">The sequence shown here is derived from an EMBL/GenBank/DDBJ whole genome shotgun (WGS) entry which is preliminary data.</text>
</comment>
<sequence>MTEFTVSDIKENEQIIFSCPKCKKSVSESAKDFFSKVPSLVGLPEITCEQCGVRLVVEISETRGTNRHNREDKEKYSKPCPIPDEYPGTDADIAEKCRLWMVENWSPDWKKRWDSSLYRIWQDETKGAVKYENWLITYCTPANKIKAFYKVMENK</sequence>
<organism evidence="2">
    <name type="scientific">marine sediment metagenome</name>
    <dbReference type="NCBI Taxonomy" id="412755"/>
    <lineage>
        <taxon>unclassified sequences</taxon>
        <taxon>metagenomes</taxon>
        <taxon>ecological metagenomes</taxon>
    </lineage>
</organism>
<accession>A0A0F9MEL5</accession>
<feature type="compositionally biased region" description="Basic and acidic residues" evidence="1">
    <location>
        <begin position="68"/>
        <end position="77"/>
    </location>
</feature>
<name>A0A0F9MEL5_9ZZZZ</name>
<proteinExistence type="predicted"/>
<feature type="region of interest" description="Disordered" evidence="1">
    <location>
        <begin position="64"/>
        <end position="83"/>
    </location>
</feature>
<reference evidence="2" key="1">
    <citation type="journal article" date="2015" name="Nature">
        <title>Complex archaea that bridge the gap between prokaryotes and eukaryotes.</title>
        <authorList>
            <person name="Spang A."/>
            <person name="Saw J.H."/>
            <person name="Jorgensen S.L."/>
            <person name="Zaremba-Niedzwiedzka K."/>
            <person name="Martijn J."/>
            <person name="Lind A.E."/>
            <person name="van Eijk R."/>
            <person name="Schleper C."/>
            <person name="Guy L."/>
            <person name="Ettema T.J."/>
        </authorList>
    </citation>
    <scope>NUCLEOTIDE SEQUENCE</scope>
</reference>
<dbReference type="EMBL" id="LAZR01004762">
    <property type="protein sequence ID" value="KKN05785.1"/>
    <property type="molecule type" value="Genomic_DNA"/>
</dbReference>
<dbReference type="AlphaFoldDB" id="A0A0F9MEL5"/>
<gene>
    <name evidence="2" type="ORF">LCGC14_1083810</name>
</gene>